<name>A0A1Q3CYV1_CEPFO</name>
<evidence type="ECO:0000259" key="2">
    <source>
        <dbReference type="Pfam" id="PF12776"/>
    </source>
</evidence>
<comment type="caution">
    <text evidence="3">The sequence shown here is derived from an EMBL/GenBank/DDBJ whole genome shotgun (WGS) entry which is preliminary data.</text>
</comment>
<dbReference type="InParanoid" id="A0A1Q3CYV1"/>
<evidence type="ECO:0000313" key="4">
    <source>
        <dbReference type="Proteomes" id="UP000187406"/>
    </source>
</evidence>
<dbReference type="OrthoDB" id="4955136at2759"/>
<reference evidence="4" key="1">
    <citation type="submission" date="2016-04" db="EMBL/GenBank/DDBJ databases">
        <title>Cephalotus genome sequencing.</title>
        <authorList>
            <person name="Fukushima K."/>
            <person name="Hasebe M."/>
            <person name="Fang X."/>
        </authorList>
    </citation>
    <scope>NUCLEOTIDE SEQUENCE [LARGE SCALE GENOMIC DNA]</scope>
    <source>
        <strain evidence="4">cv. St1</strain>
    </source>
</reference>
<dbReference type="AlphaFoldDB" id="A0A1Q3CYV1"/>
<dbReference type="InterPro" id="IPR024752">
    <property type="entry name" value="Myb/SANT-like_dom"/>
</dbReference>
<keyword evidence="1" id="KW-1133">Transmembrane helix</keyword>
<sequence>ICVKEIDNGGRPKSHFTKEAWKSVVETFHRGTGRAYNYHQLKNKWDQFKKEYLLWKVLLGIDIGLGSEANKGTLDASDDWREEGLLFVFSLITYRFNYIKRHRFVYVSLTYVFYLYRIMTR</sequence>
<gene>
    <name evidence="3" type="ORF">CFOL_v3_28706</name>
</gene>
<organism evidence="3 4">
    <name type="scientific">Cephalotus follicularis</name>
    <name type="common">Albany pitcher plant</name>
    <dbReference type="NCBI Taxonomy" id="3775"/>
    <lineage>
        <taxon>Eukaryota</taxon>
        <taxon>Viridiplantae</taxon>
        <taxon>Streptophyta</taxon>
        <taxon>Embryophyta</taxon>
        <taxon>Tracheophyta</taxon>
        <taxon>Spermatophyta</taxon>
        <taxon>Magnoliopsida</taxon>
        <taxon>eudicotyledons</taxon>
        <taxon>Gunneridae</taxon>
        <taxon>Pentapetalae</taxon>
        <taxon>rosids</taxon>
        <taxon>fabids</taxon>
        <taxon>Oxalidales</taxon>
        <taxon>Cephalotaceae</taxon>
        <taxon>Cephalotus</taxon>
    </lineage>
</organism>
<feature type="non-terminal residue" evidence="3">
    <location>
        <position position="1"/>
    </location>
</feature>
<accession>A0A1Q3CYV1</accession>
<evidence type="ECO:0000256" key="1">
    <source>
        <dbReference type="SAM" id="Phobius"/>
    </source>
</evidence>
<keyword evidence="1" id="KW-0812">Transmembrane</keyword>
<dbReference type="EMBL" id="BDDD01003521">
    <property type="protein sequence ID" value="GAV85268.1"/>
    <property type="molecule type" value="Genomic_DNA"/>
</dbReference>
<protein>
    <submittedName>
        <fullName evidence="3">Myb_DNA-bind_3 domain-containing protein</fullName>
    </submittedName>
</protein>
<feature type="domain" description="Myb/SANT-like" evidence="2">
    <location>
        <begin position="1"/>
        <end position="80"/>
    </location>
</feature>
<keyword evidence="4" id="KW-1185">Reference proteome</keyword>
<dbReference type="Pfam" id="PF12776">
    <property type="entry name" value="Myb_DNA-bind_3"/>
    <property type="match status" value="1"/>
</dbReference>
<feature type="transmembrane region" description="Helical" evidence="1">
    <location>
        <begin position="103"/>
        <end position="119"/>
    </location>
</feature>
<evidence type="ECO:0000313" key="3">
    <source>
        <dbReference type="EMBL" id="GAV85268.1"/>
    </source>
</evidence>
<proteinExistence type="predicted"/>
<dbReference type="PANTHER" id="PTHR31704">
    <property type="entry name" value="MYB/SANT-LIKE DNA-BINDING DOMAIN PROTEIN-RELATED"/>
    <property type="match status" value="1"/>
</dbReference>
<dbReference type="Proteomes" id="UP000187406">
    <property type="component" value="Unassembled WGS sequence"/>
</dbReference>
<keyword evidence="1" id="KW-0472">Membrane</keyword>
<dbReference type="PANTHER" id="PTHR31704:SF37">
    <property type="entry name" value="HEAT SHOCK PROTEIN"/>
    <property type="match status" value="1"/>
</dbReference>